<feature type="signal peptide" evidence="1">
    <location>
        <begin position="1"/>
        <end position="25"/>
    </location>
</feature>
<name>A0A2K6JRE7_RHIBE</name>
<dbReference type="Gene3D" id="3.40.395.10">
    <property type="entry name" value="Adenoviral Proteinase, Chain A"/>
    <property type="match status" value="1"/>
</dbReference>
<reference evidence="2" key="2">
    <citation type="submission" date="2025-08" db="UniProtKB">
        <authorList>
            <consortium name="Ensembl"/>
        </authorList>
    </citation>
    <scope>IDENTIFICATION</scope>
</reference>
<organism evidence="2 3">
    <name type="scientific">Rhinopithecus bieti</name>
    <name type="common">Black snub-nosed monkey</name>
    <name type="synonym">Pygathrix bieti</name>
    <dbReference type="NCBI Taxonomy" id="61621"/>
    <lineage>
        <taxon>Eukaryota</taxon>
        <taxon>Metazoa</taxon>
        <taxon>Chordata</taxon>
        <taxon>Craniata</taxon>
        <taxon>Vertebrata</taxon>
        <taxon>Euteleostomi</taxon>
        <taxon>Mammalia</taxon>
        <taxon>Eutheria</taxon>
        <taxon>Euarchontoglires</taxon>
        <taxon>Primates</taxon>
        <taxon>Haplorrhini</taxon>
        <taxon>Catarrhini</taxon>
        <taxon>Cercopithecidae</taxon>
        <taxon>Colobinae</taxon>
        <taxon>Rhinopithecus</taxon>
    </lineage>
</organism>
<keyword evidence="3" id="KW-1185">Reference proteome</keyword>
<keyword evidence="1" id="KW-0732">Signal</keyword>
<dbReference type="Ensembl" id="ENSRBIT00000008834.1">
    <property type="protein sequence ID" value="ENSRBIP00000001592.1"/>
    <property type="gene ID" value="ENSRBIG00000007599.1"/>
</dbReference>
<reference evidence="2" key="3">
    <citation type="submission" date="2025-09" db="UniProtKB">
        <authorList>
            <consortium name="Ensembl"/>
        </authorList>
    </citation>
    <scope>IDENTIFICATION</scope>
</reference>
<dbReference type="SUPFAM" id="SSF54001">
    <property type="entry name" value="Cysteine proteinases"/>
    <property type="match status" value="1"/>
</dbReference>
<protein>
    <submittedName>
        <fullName evidence="2">Uncharacterized protein</fullName>
    </submittedName>
</protein>
<dbReference type="AlphaFoldDB" id="A0A2K6JRE7"/>
<evidence type="ECO:0000313" key="3">
    <source>
        <dbReference type="Proteomes" id="UP000233180"/>
    </source>
</evidence>
<evidence type="ECO:0000256" key="1">
    <source>
        <dbReference type="SAM" id="SignalP"/>
    </source>
</evidence>
<dbReference type="Proteomes" id="UP000233180">
    <property type="component" value="Unassembled WGS sequence"/>
</dbReference>
<reference evidence="2 3" key="1">
    <citation type="submission" date="2016-06" db="EMBL/GenBank/DDBJ databases">
        <title>Genome of Rhinopithecus bieti.</title>
        <authorList>
            <person name="Wu"/>
            <person name="C.-I. and Zhang"/>
            <person name="Y."/>
        </authorList>
    </citation>
    <scope>NUCLEOTIDE SEQUENCE</scope>
</reference>
<sequence length="143" mass="16303">MYRWLIRILGTIFCFCDWPVPPARALLKRQHSDSTLFSTVDSDEILAKRPRLDCFIHQVKNSLYTAASLFGFPFQLTTKPMVTSACNGTQNVASSGEVFSNSSSFINFYMNLLVERNRKQGYPALHVFSTFFYPKLKSGVTKQ</sequence>
<accession>A0A2K6JRE7</accession>
<dbReference type="InterPro" id="IPR038765">
    <property type="entry name" value="Papain-like_cys_pep_sf"/>
</dbReference>
<proteinExistence type="predicted"/>
<dbReference type="GeneTree" id="ENSGT00940000154951"/>
<feature type="chain" id="PRO_5014326234" evidence="1">
    <location>
        <begin position="26"/>
        <end position="143"/>
    </location>
</feature>
<evidence type="ECO:0000313" key="2">
    <source>
        <dbReference type="Ensembl" id="ENSRBIP00000001592.1"/>
    </source>
</evidence>